<dbReference type="RefSeq" id="WP_347611650.1">
    <property type="nucleotide sequence ID" value="NZ_JBDPZC010000008.1"/>
</dbReference>
<dbReference type="PANTHER" id="PTHR34220">
    <property type="entry name" value="SENSOR HISTIDINE KINASE YPDA"/>
    <property type="match status" value="1"/>
</dbReference>
<keyword evidence="4" id="KW-0418">Kinase</keyword>
<name>A0ABV0GHM1_9BURK</name>
<keyword evidence="4" id="KW-0808">Transferase</keyword>
<evidence type="ECO:0000256" key="1">
    <source>
        <dbReference type="SAM" id="Coils"/>
    </source>
</evidence>
<evidence type="ECO:0000259" key="3">
    <source>
        <dbReference type="Pfam" id="PF06580"/>
    </source>
</evidence>
<feature type="transmembrane region" description="Helical" evidence="2">
    <location>
        <begin position="136"/>
        <end position="160"/>
    </location>
</feature>
<keyword evidence="2" id="KW-0812">Transmembrane</keyword>
<dbReference type="GO" id="GO:0016301">
    <property type="term" value="F:kinase activity"/>
    <property type="evidence" value="ECO:0007669"/>
    <property type="project" value="UniProtKB-KW"/>
</dbReference>
<keyword evidence="2" id="KW-1133">Transmembrane helix</keyword>
<feature type="domain" description="Signal transduction histidine kinase internal region" evidence="3">
    <location>
        <begin position="190"/>
        <end position="269"/>
    </location>
</feature>
<dbReference type="Gene3D" id="3.30.565.10">
    <property type="entry name" value="Histidine kinase-like ATPase, C-terminal domain"/>
    <property type="match status" value="1"/>
</dbReference>
<dbReference type="Proteomes" id="UP001462640">
    <property type="component" value="Unassembled WGS sequence"/>
</dbReference>
<dbReference type="EMBL" id="JBDPZC010000008">
    <property type="protein sequence ID" value="MEO3714562.1"/>
    <property type="molecule type" value="Genomic_DNA"/>
</dbReference>
<evidence type="ECO:0000313" key="5">
    <source>
        <dbReference type="Proteomes" id="UP001462640"/>
    </source>
</evidence>
<feature type="coiled-coil region" evidence="1">
    <location>
        <begin position="164"/>
        <end position="200"/>
    </location>
</feature>
<accession>A0ABV0GHM1</accession>
<dbReference type="InterPro" id="IPR010559">
    <property type="entry name" value="Sig_transdc_His_kin_internal"/>
</dbReference>
<dbReference type="InterPro" id="IPR050640">
    <property type="entry name" value="Bact_2-comp_sensor_kinase"/>
</dbReference>
<protein>
    <submittedName>
        <fullName evidence="4">Histidine kinase</fullName>
    </submittedName>
</protein>
<proteinExistence type="predicted"/>
<evidence type="ECO:0000313" key="4">
    <source>
        <dbReference type="EMBL" id="MEO3714562.1"/>
    </source>
</evidence>
<dbReference type="PANTHER" id="PTHR34220:SF9">
    <property type="entry name" value="SIGNAL TRANSDUCTION HISTIDINE KINASE INTERNAL REGION DOMAIN-CONTAINING PROTEIN"/>
    <property type="match status" value="1"/>
</dbReference>
<feature type="transmembrane region" description="Helical" evidence="2">
    <location>
        <begin position="63"/>
        <end position="86"/>
    </location>
</feature>
<feature type="transmembrane region" description="Helical" evidence="2">
    <location>
        <begin position="98"/>
        <end position="116"/>
    </location>
</feature>
<organism evidence="4 5">
    <name type="scientific">Roseateles flavus</name>
    <dbReference type="NCBI Taxonomy" id="3149041"/>
    <lineage>
        <taxon>Bacteria</taxon>
        <taxon>Pseudomonadati</taxon>
        <taxon>Pseudomonadota</taxon>
        <taxon>Betaproteobacteria</taxon>
        <taxon>Burkholderiales</taxon>
        <taxon>Sphaerotilaceae</taxon>
        <taxon>Roseateles</taxon>
    </lineage>
</organism>
<keyword evidence="5" id="KW-1185">Reference proteome</keyword>
<feature type="transmembrane region" description="Helical" evidence="2">
    <location>
        <begin position="38"/>
        <end position="57"/>
    </location>
</feature>
<sequence>MATPTLPLSWHASLRADAAQALGRLLRNENGCSRNSQFLGAVIGAVFGGMGMFAGVYKDSGSLLLALLAWVGFSGGFLGLMGLSWLRPLWFSGRPAAILSAVVGLIAGAIGMTQGLRRAPVDHALPWREQLDGAIVAAKIGMPLPLVMAFALLLVVILTASQRREQMARELAMAQSRADHEQARREASEARLRLLQAQIQPHFIFNTLAAVQHWVDTGDQRASPLLRQLSSFLRGSAELMLRPEVSLAEELRLVQAYLGVMQARWGERLSYRLDIDPAAAEAASLPPGIVLSLVENALEHGIAPTLNGAELHVQLAPQPAGGWRLLIEDSGVGLAEGWQEGLGLGNSRARLQGFFGERAALQLSPREDGPGTRVCLLLQGLA</sequence>
<evidence type="ECO:0000256" key="2">
    <source>
        <dbReference type="SAM" id="Phobius"/>
    </source>
</evidence>
<keyword evidence="2" id="KW-0472">Membrane</keyword>
<reference evidence="4 5" key="1">
    <citation type="submission" date="2024-05" db="EMBL/GenBank/DDBJ databases">
        <title>Roseateles sp. 2.12 16S ribosomal RNA gene Genome sequencing and assembly.</title>
        <authorList>
            <person name="Woo H."/>
        </authorList>
    </citation>
    <scope>NUCLEOTIDE SEQUENCE [LARGE SCALE GENOMIC DNA]</scope>
    <source>
        <strain evidence="4 5">2.12</strain>
    </source>
</reference>
<gene>
    <name evidence="4" type="ORF">ABDJ40_17475</name>
</gene>
<dbReference type="InterPro" id="IPR036890">
    <property type="entry name" value="HATPase_C_sf"/>
</dbReference>
<dbReference type="SUPFAM" id="SSF55874">
    <property type="entry name" value="ATPase domain of HSP90 chaperone/DNA topoisomerase II/histidine kinase"/>
    <property type="match status" value="1"/>
</dbReference>
<comment type="caution">
    <text evidence="4">The sequence shown here is derived from an EMBL/GenBank/DDBJ whole genome shotgun (WGS) entry which is preliminary data.</text>
</comment>
<keyword evidence="1" id="KW-0175">Coiled coil</keyword>
<dbReference type="Pfam" id="PF06580">
    <property type="entry name" value="His_kinase"/>
    <property type="match status" value="1"/>
</dbReference>